<proteinExistence type="predicted"/>
<dbReference type="RefSeq" id="WP_236996083.1">
    <property type="nucleotide sequence ID" value="NZ_KX687704.1"/>
</dbReference>
<dbReference type="EMBL" id="KX687704">
    <property type="protein sequence ID" value="AQM75310.1"/>
    <property type="molecule type" value="Genomic_DNA"/>
</dbReference>
<evidence type="ECO:0000313" key="1">
    <source>
        <dbReference type="EMBL" id="AQM75310.1"/>
    </source>
</evidence>
<name>A0A218KRY4_9EURY</name>
<sequence length="100" mass="11214">MIYDFDPDSMDVDTSGVSFYNEPTEIEVEGYQPFVYLTHYSTQWRAIHASSPDTEEIEIIASSISDALHWAVELARESVPHKASSASCFCGLSSVSKRLY</sequence>
<keyword evidence="1" id="KW-0614">Plasmid</keyword>
<accession>A0A218KRY4</accession>
<dbReference type="AlphaFoldDB" id="A0A218KRY4"/>
<geneLocation type="plasmid" evidence="1">
    <name>pR1SE</name>
</geneLocation>
<reference evidence="1" key="1">
    <citation type="journal article" date="2017" name="Nat. Microbiol.">
        <title>A plasmid from an Antarctic haloarchaeon uses specialized membrane vesicles to disseminate and infect plasmid-free cells.</title>
        <authorList>
            <person name="Erdmann S."/>
            <person name="Tschitschko B."/>
            <person name="Zhong L."/>
            <person name="Raftery M.J."/>
            <person name="Cavicchioli R."/>
        </authorList>
    </citation>
    <scope>NUCLEOTIDE SEQUENCE</scope>
    <source>
        <strain evidence="1">R1S1</strain>
        <plasmid evidence="1">pR1SE</plasmid>
    </source>
</reference>
<organism evidence="1">
    <name type="scientific">Halorubrum lacusprofundi</name>
    <dbReference type="NCBI Taxonomy" id="2247"/>
    <lineage>
        <taxon>Archaea</taxon>
        <taxon>Methanobacteriati</taxon>
        <taxon>Methanobacteriota</taxon>
        <taxon>Stenosarchaea group</taxon>
        <taxon>Halobacteria</taxon>
        <taxon>Halobacteriales</taxon>
        <taxon>Haloferacaceae</taxon>
        <taxon>Halorubrum</taxon>
    </lineage>
</organism>
<protein>
    <submittedName>
        <fullName evidence="1">Uncharacterized protein</fullName>
    </submittedName>
</protein>